<dbReference type="KEGG" id="rhd:R2APBS1_2067"/>
<dbReference type="EMBL" id="CP003470">
    <property type="protein sequence ID" value="AGG89226.1"/>
    <property type="molecule type" value="Genomic_DNA"/>
</dbReference>
<evidence type="ECO:0000313" key="13">
    <source>
        <dbReference type="EMBL" id="AGG89226.1"/>
    </source>
</evidence>
<dbReference type="PANTHER" id="PTHR37424:SF1">
    <property type="entry name" value="BACTERIOFERRITIN-ASSOCIATED FERREDOXIN"/>
    <property type="match status" value="1"/>
</dbReference>
<evidence type="ECO:0000256" key="3">
    <source>
        <dbReference type="ARBA" id="ARBA00022723"/>
    </source>
</evidence>
<keyword evidence="3" id="KW-0479">Metal-binding</keyword>
<dbReference type="Gene3D" id="1.10.10.1100">
    <property type="entry name" value="BFD-like [2Fe-2S]-binding domain"/>
    <property type="match status" value="1"/>
</dbReference>
<dbReference type="EMBL" id="CP003470">
    <property type="protein sequence ID" value="AGG88984.1"/>
    <property type="molecule type" value="Genomic_DNA"/>
</dbReference>
<keyword evidence="14" id="KW-1185">Reference proteome</keyword>
<evidence type="ECO:0000256" key="4">
    <source>
        <dbReference type="ARBA" id="ARBA00022982"/>
    </source>
</evidence>
<protein>
    <recommendedName>
        <fullName evidence="8">Bacterioferritin-associated ferredoxin</fullName>
    </recommendedName>
</protein>
<dbReference type="EMBL" id="CP003470">
    <property type="protein sequence ID" value="AGG89189.1"/>
    <property type="molecule type" value="Genomic_DNA"/>
</dbReference>
<accession>M4NE38</accession>
<sequence length="73" mass="7881">MTDVCVCHSVTEEDIRHAVVAGVRSFEALQWLTGCSGGCGGCEQEARQLLSDIITEIACAHPTFHLRPSHDGQ</sequence>
<keyword evidence="2" id="KW-0001">2Fe-2S</keyword>
<dbReference type="InterPro" id="IPR007419">
    <property type="entry name" value="BFD-like_2Fe2S-bd_dom"/>
</dbReference>
<dbReference type="HOGENOM" id="CLU_159205_3_1_6"/>
<dbReference type="OrthoDB" id="5958567at2"/>
<comment type="similarity">
    <text evidence="9">Belongs to the Bfd family.</text>
</comment>
<dbReference type="RefSeq" id="WP_015447712.1">
    <property type="nucleotide sequence ID" value="NC_020541.1"/>
</dbReference>
<feature type="domain" description="BFD-like [2Fe-2S]-binding" evidence="10">
    <location>
        <begin position="4"/>
        <end position="51"/>
    </location>
</feature>
<dbReference type="GeneID" id="72428799"/>
<evidence type="ECO:0000256" key="8">
    <source>
        <dbReference type="ARBA" id="ARBA00039386"/>
    </source>
</evidence>
<evidence type="ECO:0000256" key="6">
    <source>
        <dbReference type="ARBA" id="ARBA00023014"/>
    </source>
</evidence>
<dbReference type="AlphaFoldDB" id="M4NE38"/>
<evidence type="ECO:0000256" key="5">
    <source>
        <dbReference type="ARBA" id="ARBA00023004"/>
    </source>
</evidence>
<evidence type="ECO:0000259" key="10">
    <source>
        <dbReference type="Pfam" id="PF04324"/>
    </source>
</evidence>
<keyword evidence="4" id="KW-0249">Electron transport</keyword>
<evidence type="ECO:0000256" key="9">
    <source>
        <dbReference type="ARBA" id="ARBA00046332"/>
    </source>
</evidence>
<keyword evidence="6" id="KW-0411">Iron-sulfur</keyword>
<evidence type="ECO:0000256" key="2">
    <source>
        <dbReference type="ARBA" id="ARBA00022714"/>
    </source>
</evidence>
<evidence type="ECO:0000313" key="11">
    <source>
        <dbReference type="EMBL" id="AGG88984.1"/>
    </source>
</evidence>
<dbReference type="Proteomes" id="UP000011859">
    <property type="component" value="Chromosome"/>
</dbReference>
<dbReference type="Pfam" id="PF04324">
    <property type="entry name" value="Fer2_BFD"/>
    <property type="match status" value="1"/>
</dbReference>
<dbReference type="GO" id="GO:0046872">
    <property type="term" value="F:metal ion binding"/>
    <property type="evidence" value="ECO:0007669"/>
    <property type="project" value="UniProtKB-KW"/>
</dbReference>
<dbReference type="PANTHER" id="PTHR37424">
    <property type="entry name" value="BACTERIOFERRITIN-ASSOCIATED FERREDOXIN"/>
    <property type="match status" value="1"/>
</dbReference>
<evidence type="ECO:0000256" key="1">
    <source>
        <dbReference type="ARBA" id="ARBA00022448"/>
    </source>
</evidence>
<dbReference type="GO" id="GO:0051537">
    <property type="term" value="F:2 iron, 2 sulfur cluster binding"/>
    <property type="evidence" value="ECO:0007669"/>
    <property type="project" value="UniProtKB-KW"/>
</dbReference>
<dbReference type="STRING" id="666685.R2APBS1_1860"/>
<dbReference type="InterPro" id="IPR041854">
    <property type="entry name" value="BFD-like_2Fe2S-bd_dom_sf"/>
</dbReference>
<organism evidence="11 14">
    <name type="scientific">Rhodanobacter denitrificans</name>
    <dbReference type="NCBI Taxonomy" id="666685"/>
    <lineage>
        <taxon>Bacteria</taxon>
        <taxon>Pseudomonadati</taxon>
        <taxon>Pseudomonadota</taxon>
        <taxon>Gammaproteobacteria</taxon>
        <taxon>Lysobacterales</taxon>
        <taxon>Rhodanobacteraceae</taxon>
        <taxon>Rhodanobacter</taxon>
    </lineage>
</organism>
<dbReference type="KEGG" id="rhd:R2APBS1_2105"/>
<keyword evidence="5" id="KW-0408">Iron</keyword>
<dbReference type="InterPro" id="IPR052371">
    <property type="entry name" value="BFD-associated_ferredoxin"/>
</dbReference>
<evidence type="ECO:0000256" key="7">
    <source>
        <dbReference type="ARBA" id="ARBA00034078"/>
    </source>
</evidence>
<reference evidence="11 14" key="1">
    <citation type="submission" date="2012-04" db="EMBL/GenBank/DDBJ databases">
        <title>Complete genome of Rhodanobacter sp. 2APBS1.</title>
        <authorList>
            <consortium name="US DOE Joint Genome Institute"/>
            <person name="Huntemann M."/>
            <person name="Wei C.-L."/>
            <person name="Han J."/>
            <person name="Detter J.C."/>
            <person name="Han C."/>
            <person name="Tapia R."/>
            <person name="Munk A.C.C."/>
            <person name="Chen A."/>
            <person name="Krypides N."/>
            <person name="Mavromatis K."/>
            <person name="Markowitz V."/>
            <person name="Szeto E."/>
            <person name="Ivanova N."/>
            <person name="Mikhailova N."/>
            <person name="Ovchinnikova G."/>
            <person name="Pagani I."/>
            <person name="Pati A."/>
            <person name="Goodwin L."/>
            <person name="Peters L."/>
            <person name="Pitluck S."/>
            <person name="Woyke T."/>
            <person name="Prakash O."/>
            <person name="Elkins J."/>
            <person name="Brown S."/>
            <person name="Palumbo A."/>
            <person name="Hemme C."/>
            <person name="Zhou J."/>
            <person name="Watson D."/>
            <person name="Jardine P."/>
            <person name="Kostka J."/>
            <person name="Green S."/>
        </authorList>
    </citation>
    <scope>NUCLEOTIDE SEQUENCE [LARGE SCALE GENOMIC DNA]</scope>
    <source>
        <strain evidence="11 14">2APBS1</strain>
    </source>
</reference>
<keyword evidence="1" id="KW-0813">Transport</keyword>
<dbReference type="KEGG" id="rhd:R2APBS1_1860"/>
<comment type="cofactor">
    <cofactor evidence="7">
        <name>[2Fe-2S] cluster</name>
        <dbReference type="ChEBI" id="CHEBI:190135"/>
    </cofactor>
</comment>
<gene>
    <name evidence="11" type="ORF">R2APBS1_1860</name>
    <name evidence="12" type="ORF">R2APBS1_2067</name>
    <name evidence="13" type="ORF">R2APBS1_2105</name>
</gene>
<name>M4NE38_9GAMM</name>
<evidence type="ECO:0000313" key="12">
    <source>
        <dbReference type="EMBL" id="AGG89189.1"/>
    </source>
</evidence>
<evidence type="ECO:0000313" key="14">
    <source>
        <dbReference type="Proteomes" id="UP000011859"/>
    </source>
</evidence>
<proteinExistence type="inferred from homology"/>